<accession>A0A9P8C818</accession>
<dbReference type="EMBL" id="MU251389">
    <property type="protein sequence ID" value="KAG9237314.1"/>
    <property type="molecule type" value="Genomic_DNA"/>
</dbReference>
<dbReference type="AlphaFoldDB" id="A0A9P8C818"/>
<evidence type="ECO:0000313" key="2">
    <source>
        <dbReference type="EMBL" id="KAG9237314.1"/>
    </source>
</evidence>
<organism evidence="2 3">
    <name type="scientific">Amylocarpus encephaloides</name>
    <dbReference type="NCBI Taxonomy" id="45428"/>
    <lineage>
        <taxon>Eukaryota</taxon>
        <taxon>Fungi</taxon>
        <taxon>Dikarya</taxon>
        <taxon>Ascomycota</taxon>
        <taxon>Pezizomycotina</taxon>
        <taxon>Leotiomycetes</taxon>
        <taxon>Helotiales</taxon>
        <taxon>Helotiales incertae sedis</taxon>
        <taxon>Amylocarpus</taxon>
    </lineage>
</organism>
<gene>
    <name evidence="2" type="ORF">BJ875DRAFT_438572</name>
</gene>
<protein>
    <submittedName>
        <fullName evidence="2">Uncharacterized protein</fullName>
    </submittedName>
</protein>
<comment type="caution">
    <text evidence="2">The sequence shown here is derived from an EMBL/GenBank/DDBJ whole genome shotgun (WGS) entry which is preliminary data.</text>
</comment>
<keyword evidence="1" id="KW-0732">Signal</keyword>
<sequence length="100" mass="11147">MLLSKVLNIIPFLAVAHAVISRDQKMKCTPSSNQHSVSYDSKNEGADIEIKAYSPKCDVISPYKYEHPPAAQASNRPLNTELKPTGWKNGINIIFPAHWN</sequence>
<proteinExistence type="predicted"/>
<dbReference type="Proteomes" id="UP000824998">
    <property type="component" value="Unassembled WGS sequence"/>
</dbReference>
<reference evidence="2" key="1">
    <citation type="journal article" date="2021" name="IMA Fungus">
        <title>Genomic characterization of three marine fungi, including Emericellopsis atlantica sp. nov. with signatures of a generalist lifestyle and marine biomass degradation.</title>
        <authorList>
            <person name="Hagestad O.C."/>
            <person name="Hou L."/>
            <person name="Andersen J.H."/>
            <person name="Hansen E.H."/>
            <person name="Altermark B."/>
            <person name="Li C."/>
            <person name="Kuhnert E."/>
            <person name="Cox R.J."/>
            <person name="Crous P.W."/>
            <person name="Spatafora J.W."/>
            <person name="Lail K."/>
            <person name="Amirebrahimi M."/>
            <person name="Lipzen A."/>
            <person name="Pangilinan J."/>
            <person name="Andreopoulos W."/>
            <person name="Hayes R.D."/>
            <person name="Ng V."/>
            <person name="Grigoriev I.V."/>
            <person name="Jackson S.A."/>
            <person name="Sutton T.D.S."/>
            <person name="Dobson A.D.W."/>
            <person name="Rama T."/>
        </authorList>
    </citation>
    <scope>NUCLEOTIDE SEQUENCE</scope>
    <source>
        <strain evidence="2">TRa018bII</strain>
    </source>
</reference>
<evidence type="ECO:0000256" key="1">
    <source>
        <dbReference type="SAM" id="SignalP"/>
    </source>
</evidence>
<evidence type="ECO:0000313" key="3">
    <source>
        <dbReference type="Proteomes" id="UP000824998"/>
    </source>
</evidence>
<feature type="chain" id="PRO_5040218925" evidence="1">
    <location>
        <begin position="19"/>
        <end position="100"/>
    </location>
</feature>
<name>A0A9P8C818_9HELO</name>
<feature type="signal peptide" evidence="1">
    <location>
        <begin position="1"/>
        <end position="18"/>
    </location>
</feature>
<keyword evidence="3" id="KW-1185">Reference proteome</keyword>